<dbReference type="PANTHER" id="PTHR10185">
    <property type="entry name" value="PHOSPHOLIPASE D - RELATED"/>
    <property type="match status" value="1"/>
</dbReference>
<proteinExistence type="predicted"/>
<dbReference type="InterPro" id="IPR050874">
    <property type="entry name" value="Diverse_PLD-related"/>
</dbReference>
<dbReference type="GO" id="GO:0003824">
    <property type="term" value="F:catalytic activity"/>
    <property type="evidence" value="ECO:0007669"/>
    <property type="project" value="InterPro"/>
</dbReference>
<protein>
    <recommendedName>
        <fullName evidence="3">PLD phosphodiesterase domain-containing protein</fullName>
    </recommendedName>
</protein>
<evidence type="ECO:0000259" key="3">
    <source>
        <dbReference type="PROSITE" id="PS50035"/>
    </source>
</evidence>
<evidence type="ECO:0000256" key="1">
    <source>
        <dbReference type="SAM" id="MobiDB-lite"/>
    </source>
</evidence>
<keyword evidence="2" id="KW-1133">Transmembrane helix</keyword>
<dbReference type="PANTHER" id="PTHR10185:SF9">
    <property type="entry name" value="INACTIVE PHOSPHOLIPASE D5"/>
    <property type="match status" value="1"/>
</dbReference>
<evidence type="ECO:0000313" key="5">
    <source>
        <dbReference type="Proteomes" id="UP001152622"/>
    </source>
</evidence>
<sequence length="289" mass="31607">MASCQRSGLTVVLPDVPYGIPQPLRVPARVAEPAACPSAWSSDSLPTSQVPKFGHRAPPMPGPSQDRTMKSQQKCIVVFALVCCFAVLVALIFSAVDVWGDYEDGITEENCSRECRIVLVENIPEDLSFSDNGTSSLPLIMGLHTLLDRASRSVEIVSSGWALNSTDESSLYSEKQGQVLLQRLLRLKARQVDLKVASGLLDSADLKALSESGAEVRYLNMTALTKGQFHSSFWVVDRKHMYIGSGSMDWRSLSKLESKRRALIQASPAASLWVKCSAALLITNFSEQM</sequence>
<evidence type="ECO:0000256" key="2">
    <source>
        <dbReference type="SAM" id="Phobius"/>
    </source>
</evidence>
<keyword evidence="2" id="KW-0812">Transmembrane</keyword>
<accession>A0A9Q1FU48</accession>
<dbReference type="SUPFAM" id="SSF56024">
    <property type="entry name" value="Phospholipase D/nuclease"/>
    <property type="match status" value="1"/>
</dbReference>
<dbReference type="AlphaFoldDB" id="A0A9Q1FU48"/>
<gene>
    <name evidence="4" type="ORF">SKAU_G00149050</name>
</gene>
<feature type="region of interest" description="Disordered" evidence="1">
    <location>
        <begin position="37"/>
        <end position="67"/>
    </location>
</feature>
<feature type="domain" description="PLD phosphodiesterase" evidence="3">
    <location>
        <begin position="225"/>
        <end position="252"/>
    </location>
</feature>
<dbReference type="SMART" id="SM00155">
    <property type="entry name" value="PLDc"/>
    <property type="match status" value="1"/>
</dbReference>
<name>A0A9Q1FU48_SYNKA</name>
<comment type="caution">
    <text evidence="4">The sequence shown here is derived from an EMBL/GenBank/DDBJ whole genome shotgun (WGS) entry which is preliminary data.</text>
</comment>
<dbReference type="EMBL" id="JAINUF010000004">
    <property type="protein sequence ID" value="KAJ8366074.1"/>
    <property type="molecule type" value="Genomic_DNA"/>
</dbReference>
<feature type="transmembrane region" description="Helical" evidence="2">
    <location>
        <begin position="75"/>
        <end position="96"/>
    </location>
</feature>
<dbReference type="Proteomes" id="UP001152622">
    <property type="component" value="Chromosome 4"/>
</dbReference>
<dbReference type="InterPro" id="IPR001736">
    <property type="entry name" value="PLipase_D/transphosphatidylase"/>
</dbReference>
<organism evidence="4 5">
    <name type="scientific">Synaphobranchus kaupii</name>
    <name type="common">Kaup's arrowtooth eel</name>
    <dbReference type="NCBI Taxonomy" id="118154"/>
    <lineage>
        <taxon>Eukaryota</taxon>
        <taxon>Metazoa</taxon>
        <taxon>Chordata</taxon>
        <taxon>Craniata</taxon>
        <taxon>Vertebrata</taxon>
        <taxon>Euteleostomi</taxon>
        <taxon>Actinopterygii</taxon>
        <taxon>Neopterygii</taxon>
        <taxon>Teleostei</taxon>
        <taxon>Anguilliformes</taxon>
        <taxon>Synaphobranchidae</taxon>
        <taxon>Synaphobranchus</taxon>
    </lineage>
</organism>
<dbReference type="PROSITE" id="PS50035">
    <property type="entry name" value="PLD"/>
    <property type="match status" value="1"/>
</dbReference>
<dbReference type="OrthoDB" id="1923775at2759"/>
<dbReference type="Pfam" id="PF00614">
    <property type="entry name" value="PLDc"/>
    <property type="match status" value="1"/>
</dbReference>
<reference evidence="4" key="1">
    <citation type="journal article" date="2023" name="Science">
        <title>Genome structures resolve the early diversification of teleost fishes.</title>
        <authorList>
            <person name="Parey E."/>
            <person name="Louis A."/>
            <person name="Montfort J."/>
            <person name="Bouchez O."/>
            <person name="Roques C."/>
            <person name="Iampietro C."/>
            <person name="Lluch J."/>
            <person name="Castinel A."/>
            <person name="Donnadieu C."/>
            <person name="Desvignes T."/>
            <person name="Floi Bucao C."/>
            <person name="Jouanno E."/>
            <person name="Wen M."/>
            <person name="Mejri S."/>
            <person name="Dirks R."/>
            <person name="Jansen H."/>
            <person name="Henkel C."/>
            <person name="Chen W.J."/>
            <person name="Zahm M."/>
            <person name="Cabau C."/>
            <person name="Klopp C."/>
            <person name="Thompson A.W."/>
            <person name="Robinson-Rechavi M."/>
            <person name="Braasch I."/>
            <person name="Lecointre G."/>
            <person name="Bobe J."/>
            <person name="Postlethwait J.H."/>
            <person name="Berthelot C."/>
            <person name="Roest Crollius H."/>
            <person name="Guiguen Y."/>
        </authorList>
    </citation>
    <scope>NUCLEOTIDE SEQUENCE</scope>
    <source>
        <strain evidence="4">WJC10195</strain>
    </source>
</reference>
<feature type="compositionally biased region" description="Polar residues" evidence="1">
    <location>
        <begin position="39"/>
        <end position="50"/>
    </location>
</feature>
<keyword evidence="5" id="KW-1185">Reference proteome</keyword>
<evidence type="ECO:0000313" key="4">
    <source>
        <dbReference type="EMBL" id="KAJ8366074.1"/>
    </source>
</evidence>
<keyword evidence="2" id="KW-0472">Membrane</keyword>
<dbReference type="Gene3D" id="3.30.870.10">
    <property type="entry name" value="Endonuclease Chain A"/>
    <property type="match status" value="1"/>
</dbReference>